<dbReference type="InterPro" id="IPR042491">
    <property type="entry name" value="Vps35_C"/>
</dbReference>
<evidence type="ECO:0000313" key="2">
    <source>
        <dbReference type="EMBL" id="KIK12736.1"/>
    </source>
</evidence>
<reference evidence="2 3" key="1">
    <citation type="submission" date="2014-04" db="EMBL/GenBank/DDBJ databases">
        <authorList>
            <consortium name="DOE Joint Genome Institute"/>
            <person name="Kuo A."/>
            <person name="Kohler A."/>
            <person name="Costa M.D."/>
            <person name="Nagy L.G."/>
            <person name="Floudas D."/>
            <person name="Copeland A."/>
            <person name="Barry K.W."/>
            <person name="Cichocki N."/>
            <person name="Veneault-Fourrey C."/>
            <person name="LaButti K."/>
            <person name="Lindquist E.A."/>
            <person name="Lipzen A."/>
            <person name="Lundell T."/>
            <person name="Morin E."/>
            <person name="Murat C."/>
            <person name="Sun H."/>
            <person name="Tunlid A."/>
            <person name="Henrissat B."/>
            <person name="Grigoriev I.V."/>
            <person name="Hibbett D.S."/>
            <person name="Martin F."/>
            <person name="Nordberg H.P."/>
            <person name="Cantor M.N."/>
            <person name="Hua S.X."/>
        </authorList>
    </citation>
    <scope>NUCLEOTIDE SEQUENCE [LARGE SCALE GENOMIC DNA]</scope>
    <source>
        <strain evidence="2 3">441</strain>
    </source>
</reference>
<accession>A0A0C9Y715</accession>
<dbReference type="HOGENOM" id="CLU_453489_0_0_1"/>
<keyword evidence="3" id="KW-1185">Reference proteome</keyword>
<evidence type="ECO:0000313" key="3">
    <source>
        <dbReference type="Proteomes" id="UP000054018"/>
    </source>
</evidence>
<dbReference type="Proteomes" id="UP000054018">
    <property type="component" value="Unassembled WGS sequence"/>
</dbReference>
<dbReference type="InterPro" id="IPR029063">
    <property type="entry name" value="SAM-dependent_MTases_sf"/>
</dbReference>
<dbReference type="AlphaFoldDB" id="A0A0C9Y715"/>
<dbReference type="Gene3D" id="1.25.40.660">
    <property type="entry name" value="Vacuolar protein sorting-associated protein 35, helical subcomplex Vps35-C"/>
    <property type="match status" value="1"/>
</dbReference>
<feature type="region of interest" description="Disordered" evidence="1">
    <location>
        <begin position="175"/>
        <end position="196"/>
    </location>
</feature>
<dbReference type="Pfam" id="PF10294">
    <property type="entry name" value="Methyltransf_16"/>
    <property type="match status" value="1"/>
</dbReference>
<dbReference type="Gene3D" id="3.40.50.150">
    <property type="entry name" value="Vaccinia Virus protein VP39"/>
    <property type="match status" value="1"/>
</dbReference>
<dbReference type="STRING" id="765257.A0A0C9Y715"/>
<reference evidence="3" key="2">
    <citation type="submission" date="2015-01" db="EMBL/GenBank/DDBJ databases">
        <title>Evolutionary Origins and Diversification of the Mycorrhizal Mutualists.</title>
        <authorList>
            <consortium name="DOE Joint Genome Institute"/>
            <consortium name="Mycorrhizal Genomics Consortium"/>
            <person name="Kohler A."/>
            <person name="Kuo A."/>
            <person name="Nagy L.G."/>
            <person name="Floudas D."/>
            <person name="Copeland A."/>
            <person name="Barry K.W."/>
            <person name="Cichocki N."/>
            <person name="Veneault-Fourrey C."/>
            <person name="LaButti K."/>
            <person name="Lindquist E.A."/>
            <person name="Lipzen A."/>
            <person name="Lundell T."/>
            <person name="Morin E."/>
            <person name="Murat C."/>
            <person name="Riley R."/>
            <person name="Ohm R."/>
            <person name="Sun H."/>
            <person name="Tunlid A."/>
            <person name="Henrissat B."/>
            <person name="Grigoriev I.V."/>
            <person name="Hibbett D.S."/>
            <person name="Martin F."/>
        </authorList>
    </citation>
    <scope>NUCLEOTIDE SEQUENCE [LARGE SCALE GENOMIC DNA]</scope>
    <source>
        <strain evidence="3">441</strain>
    </source>
</reference>
<feature type="compositionally biased region" description="Basic and acidic residues" evidence="1">
    <location>
        <begin position="175"/>
        <end position="192"/>
    </location>
</feature>
<name>A0A0C9Y715_9AGAM</name>
<sequence length="602" mass="65493">MNIFRLRGLQEAAVTESLFVNLGAIGNANYPPCSPISAVPRPTTEFGHVHDADRQRVSPIFLITPAIRIPQLANFSIDALRGSDDLEEDWQSKVTTILKFVRQCTSILATQVDAPALFLFTAQTASNCGSEFADLAYDFYVQLAAITIIIGTLQSSRVLEADACDTLITKAALHEGDGNGDGSRTDDEKSETPTDGEADADISFVLIVTRIRDQHLYYFDHGAPAPAIAPKYVVSLVGLIASSIDVISSPAFSTSYLLPSQRIEGVASPEMIMRHFHITPRRHRRIRVASSDKEYVAWPYSNRPTPYLPPTAKIASYTPTQLPDALTYLKILYNPEVRGSHRIRSNPARNRGSSPIDVNEDSDTQLIRSDTFERSYTIRWLIALVARMEDLLESAPTLHGPVQPEILMQQAASLLAICSGVSAAGTVERLFSFDSGEIGKIDVRVTDIPIENEDYRSVGAQAQGGACVLAEMIVEHPEQFGLGFRIGESDTCSERPLRVLELGAGTGLVGLTAAKVLVASSATSDFSATVAATDFYPSVLDNLRANIDRNFPGDPSDGAITITSHFLDWSKLLAMSSLPELLSEPFDVIFGADIVYEADHAT</sequence>
<dbReference type="EMBL" id="KN834052">
    <property type="protein sequence ID" value="KIK12736.1"/>
    <property type="molecule type" value="Genomic_DNA"/>
</dbReference>
<dbReference type="OrthoDB" id="433955at2759"/>
<dbReference type="PANTHER" id="PTHR14614">
    <property type="entry name" value="HEPATOCELLULAR CARCINOMA-ASSOCIATED ANTIGEN"/>
    <property type="match status" value="1"/>
</dbReference>
<evidence type="ECO:0000256" key="1">
    <source>
        <dbReference type="SAM" id="MobiDB-lite"/>
    </source>
</evidence>
<organism evidence="2 3">
    <name type="scientific">Pisolithus microcarpus 441</name>
    <dbReference type="NCBI Taxonomy" id="765257"/>
    <lineage>
        <taxon>Eukaryota</taxon>
        <taxon>Fungi</taxon>
        <taxon>Dikarya</taxon>
        <taxon>Basidiomycota</taxon>
        <taxon>Agaricomycotina</taxon>
        <taxon>Agaricomycetes</taxon>
        <taxon>Agaricomycetidae</taxon>
        <taxon>Boletales</taxon>
        <taxon>Sclerodermatineae</taxon>
        <taxon>Pisolithaceae</taxon>
        <taxon>Pisolithus</taxon>
    </lineage>
</organism>
<protein>
    <submittedName>
        <fullName evidence="2">Uncharacterized protein</fullName>
    </submittedName>
</protein>
<proteinExistence type="predicted"/>
<gene>
    <name evidence="2" type="ORF">PISMIDRAFT_18524</name>
</gene>
<dbReference type="GO" id="GO:0008757">
    <property type="term" value="F:S-adenosylmethionine-dependent methyltransferase activity"/>
    <property type="evidence" value="ECO:0007669"/>
    <property type="project" value="UniProtKB-ARBA"/>
</dbReference>
<dbReference type="InterPro" id="IPR019410">
    <property type="entry name" value="Methyltransf_16"/>
</dbReference>
<dbReference type="SUPFAM" id="SSF53335">
    <property type="entry name" value="S-adenosyl-L-methionine-dependent methyltransferases"/>
    <property type="match status" value="1"/>
</dbReference>